<gene>
    <name evidence="1" type="ORF">G4B88_028181</name>
</gene>
<accession>A0A7J6HVS8</accession>
<dbReference type="AlphaFoldDB" id="A0A7J6HVS8"/>
<dbReference type="Proteomes" id="UP000583929">
    <property type="component" value="Unassembled WGS sequence"/>
</dbReference>
<name>A0A7J6HVS8_CANSA</name>
<dbReference type="EMBL" id="JAATIQ010000023">
    <property type="protein sequence ID" value="KAF4398818.1"/>
    <property type="molecule type" value="Genomic_DNA"/>
</dbReference>
<protein>
    <submittedName>
        <fullName evidence="1">Uncharacterized protein</fullName>
    </submittedName>
</protein>
<reference evidence="1 2" key="1">
    <citation type="journal article" date="2020" name="bioRxiv">
        <title>Sequence and annotation of 42 cannabis genomes reveals extensive copy number variation in cannabinoid synthesis and pathogen resistance genes.</title>
        <authorList>
            <person name="Mckernan K.J."/>
            <person name="Helbert Y."/>
            <person name="Kane L.T."/>
            <person name="Ebling H."/>
            <person name="Zhang L."/>
            <person name="Liu B."/>
            <person name="Eaton Z."/>
            <person name="Mclaughlin S."/>
            <person name="Kingan S."/>
            <person name="Baybayan P."/>
            <person name="Concepcion G."/>
            <person name="Jordan M."/>
            <person name="Riva A."/>
            <person name="Barbazuk W."/>
            <person name="Harkins T."/>
        </authorList>
    </citation>
    <scope>NUCLEOTIDE SEQUENCE [LARGE SCALE GENOMIC DNA]</scope>
    <source>
        <strain evidence="2">cv. Jamaican Lion 4</strain>
        <tissue evidence="1">Leaf</tissue>
    </source>
</reference>
<keyword evidence="2" id="KW-1185">Reference proteome</keyword>
<proteinExistence type="predicted"/>
<evidence type="ECO:0000313" key="2">
    <source>
        <dbReference type="Proteomes" id="UP000583929"/>
    </source>
</evidence>
<evidence type="ECO:0000313" key="1">
    <source>
        <dbReference type="EMBL" id="KAF4398818.1"/>
    </source>
</evidence>
<organism evidence="1 2">
    <name type="scientific">Cannabis sativa</name>
    <name type="common">Hemp</name>
    <name type="synonym">Marijuana</name>
    <dbReference type="NCBI Taxonomy" id="3483"/>
    <lineage>
        <taxon>Eukaryota</taxon>
        <taxon>Viridiplantae</taxon>
        <taxon>Streptophyta</taxon>
        <taxon>Embryophyta</taxon>
        <taxon>Tracheophyta</taxon>
        <taxon>Spermatophyta</taxon>
        <taxon>Magnoliopsida</taxon>
        <taxon>eudicotyledons</taxon>
        <taxon>Gunneridae</taxon>
        <taxon>Pentapetalae</taxon>
        <taxon>rosids</taxon>
        <taxon>fabids</taxon>
        <taxon>Rosales</taxon>
        <taxon>Cannabaceae</taxon>
        <taxon>Cannabis</taxon>
    </lineage>
</organism>
<feature type="non-terminal residue" evidence="1">
    <location>
        <position position="1"/>
    </location>
</feature>
<sequence>MTCYFCNYFLGIFCKDLGIQDPEVAVSSYSGLCTSAYLVSILSFYPKLKNVLFQPAIAFSIREQLYEVRFLHLLELAIELYTLCKLDFHSFCLFFSHIALSSIVASARESRISKKGRRGTDHTPTRVSGVALDLVKLFGHKSSVVRQIGELKEISTLYTAFVIFKSLQEAEEAYEKVEGSILIE</sequence>
<comment type="caution">
    <text evidence="1">The sequence shown here is derived from an EMBL/GenBank/DDBJ whole genome shotgun (WGS) entry which is preliminary data.</text>
</comment>